<evidence type="ECO:0000313" key="3">
    <source>
        <dbReference type="Proteomes" id="UP001630127"/>
    </source>
</evidence>
<comment type="caution">
    <text evidence="2">The sequence shown here is derived from an EMBL/GenBank/DDBJ whole genome shotgun (WGS) entry which is preliminary data.</text>
</comment>
<feature type="transmembrane region" description="Helical" evidence="1">
    <location>
        <begin position="113"/>
        <end position="130"/>
    </location>
</feature>
<evidence type="ECO:0000256" key="1">
    <source>
        <dbReference type="SAM" id="Phobius"/>
    </source>
</evidence>
<gene>
    <name evidence="2" type="ORF">ACH5RR_029482</name>
</gene>
<dbReference type="EMBL" id="JBJUIK010000012">
    <property type="protein sequence ID" value="KAL3510081.1"/>
    <property type="molecule type" value="Genomic_DNA"/>
</dbReference>
<accession>A0ABD2YRS5</accession>
<sequence length="131" mass="14491">MGGKMSYLIRHDETVEDDINHDLILHDEIGVGVINFGIEGIGHGVLQLETRYGLRIMTSMADIGAAAASDAHKSMMIFADDTVAYVEDDNAVVDSGVVSMRKEAQLLVKPRQWLLTSTTLLLLFLWPFMIV</sequence>
<proteinExistence type="predicted"/>
<keyword evidence="1" id="KW-0472">Membrane</keyword>
<reference evidence="2 3" key="1">
    <citation type="submission" date="2024-11" db="EMBL/GenBank/DDBJ databases">
        <title>A near-complete genome assembly of Cinchona calisaya.</title>
        <authorList>
            <person name="Lian D.C."/>
            <person name="Zhao X.W."/>
            <person name="Wei L."/>
        </authorList>
    </citation>
    <scope>NUCLEOTIDE SEQUENCE [LARGE SCALE GENOMIC DNA]</scope>
    <source>
        <tissue evidence="2">Nenye</tissue>
    </source>
</reference>
<keyword evidence="3" id="KW-1185">Reference proteome</keyword>
<keyword evidence="1" id="KW-0812">Transmembrane</keyword>
<organism evidence="2 3">
    <name type="scientific">Cinchona calisaya</name>
    <dbReference type="NCBI Taxonomy" id="153742"/>
    <lineage>
        <taxon>Eukaryota</taxon>
        <taxon>Viridiplantae</taxon>
        <taxon>Streptophyta</taxon>
        <taxon>Embryophyta</taxon>
        <taxon>Tracheophyta</taxon>
        <taxon>Spermatophyta</taxon>
        <taxon>Magnoliopsida</taxon>
        <taxon>eudicotyledons</taxon>
        <taxon>Gunneridae</taxon>
        <taxon>Pentapetalae</taxon>
        <taxon>asterids</taxon>
        <taxon>lamiids</taxon>
        <taxon>Gentianales</taxon>
        <taxon>Rubiaceae</taxon>
        <taxon>Cinchonoideae</taxon>
        <taxon>Cinchoneae</taxon>
        <taxon>Cinchona</taxon>
    </lineage>
</organism>
<dbReference type="AlphaFoldDB" id="A0ABD2YRS5"/>
<evidence type="ECO:0000313" key="2">
    <source>
        <dbReference type="EMBL" id="KAL3510081.1"/>
    </source>
</evidence>
<name>A0ABD2YRS5_9GENT</name>
<protein>
    <submittedName>
        <fullName evidence="2">Uncharacterized protein</fullName>
    </submittedName>
</protein>
<dbReference type="Proteomes" id="UP001630127">
    <property type="component" value="Unassembled WGS sequence"/>
</dbReference>
<keyword evidence="1" id="KW-1133">Transmembrane helix</keyword>